<reference evidence="10" key="1">
    <citation type="submission" date="2022-11" db="EMBL/GenBank/DDBJ databases">
        <authorList>
            <person name="Petersen C."/>
        </authorList>
    </citation>
    <scope>NUCLEOTIDE SEQUENCE</scope>
    <source>
        <strain evidence="10">IBT 29864</strain>
    </source>
</reference>
<dbReference type="EMBL" id="JAPZBS010000010">
    <property type="protein sequence ID" value="KAJ5355332.1"/>
    <property type="molecule type" value="Genomic_DNA"/>
</dbReference>
<comment type="pathway">
    <text evidence="1">Amino-acid degradation; 4-aminobutanoate degradation.</text>
</comment>
<evidence type="ECO:0000256" key="8">
    <source>
        <dbReference type="RuleBase" id="RU003345"/>
    </source>
</evidence>
<dbReference type="SUPFAM" id="SSF53720">
    <property type="entry name" value="ALDH-like"/>
    <property type="match status" value="1"/>
</dbReference>
<feature type="active site" evidence="7">
    <location>
        <position position="302"/>
    </location>
</feature>
<dbReference type="GO" id="GO:0004777">
    <property type="term" value="F:succinate-semialdehyde dehydrogenase (NAD+) activity"/>
    <property type="evidence" value="ECO:0007669"/>
    <property type="project" value="TreeGrafter"/>
</dbReference>
<dbReference type="AlphaFoldDB" id="A0A9W9US43"/>
<name>A0A9W9US43_9EURO</name>
<comment type="catalytic activity">
    <reaction evidence="5">
        <text>succinate semialdehyde + NAD(+) + H2O = succinate + NADH + 2 H(+)</text>
        <dbReference type="Rhea" id="RHEA:13217"/>
        <dbReference type="ChEBI" id="CHEBI:15377"/>
        <dbReference type="ChEBI" id="CHEBI:15378"/>
        <dbReference type="ChEBI" id="CHEBI:30031"/>
        <dbReference type="ChEBI" id="CHEBI:57540"/>
        <dbReference type="ChEBI" id="CHEBI:57706"/>
        <dbReference type="ChEBI" id="CHEBI:57945"/>
        <dbReference type="EC" id="1.2.1.16"/>
    </reaction>
</comment>
<evidence type="ECO:0000313" key="11">
    <source>
        <dbReference type="Proteomes" id="UP001147782"/>
    </source>
</evidence>
<dbReference type="InterPro" id="IPR016163">
    <property type="entry name" value="Ald_DH_C"/>
</dbReference>
<dbReference type="Gene3D" id="3.40.309.10">
    <property type="entry name" value="Aldehyde Dehydrogenase, Chain A, domain 2"/>
    <property type="match status" value="1"/>
</dbReference>
<dbReference type="InterPro" id="IPR050740">
    <property type="entry name" value="Aldehyde_DH_Superfamily"/>
</dbReference>
<accession>A0A9W9US43</accession>
<evidence type="ECO:0000256" key="6">
    <source>
        <dbReference type="ARBA" id="ARBA00067047"/>
    </source>
</evidence>
<comment type="caution">
    <text evidence="10">The sequence shown here is derived from an EMBL/GenBank/DDBJ whole genome shotgun (WGS) entry which is preliminary data.</text>
</comment>
<comment type="similarity">
    <text evidence="2 8">Belongs to the aldehyde dehydrogenase family.</text>
</comment>
<dbReference type="GO" id="GO:0005737">
    <property type="term" value="C:cytoplasm"/>
    <property type="evidence" value="ECO:0007669"/>
    <property type="project" value="TreeGrafter"/>
</dbReference>
<protein>
    <recommendedName>
        <fullName evidence="6">succinate-semialdehyde dehydrogenase [NAD(P)(+)]</fullName>
        <ecNumber evidence="6">1.2.1.16</ecNumber>
    </recommendedName>
</protein>
<dbReference type="InterPro" id="IPR015590">
    <property type="entry name" value="Aldehyde_DH_dom"/>
</dbReference>
<comment type="catalytic activity">
    <reaction evidence="4">
        <text>succinate semialdehyde + NADP(+) + H2O = succinate + NADPH + 2 H(+)</text>
        <dbReference type="Rhea" id="RHEA:13213"/>
        <dbReference type="ChEBI" id="CHEBI:15377"/>
        <dbReference type="ChEBI" id="CHEBI:15378"/>
        <dbReference type="ChEBI" id="CHEBI:30031"/>
        <dbReference type="ChEBI" id="CHEBI:57706"/>
        <dbReference type="ChEBI" id="CHEBI:57783"/>
        <dbReference type="ChEBI" id="CHEBI:58349"/>
        <dbReference type="EC" id="1.2.1.16"/>
    </reaction>
</comment>
<dbReference type="InterPro" id="IPR016162">
    <property type="entry name" value="Ald_DH_N"/>
</dbReference>
<dbReference type="OrthoDB" id="310895at2759"/>
<evidence type="ECO:0000259" key="9">
    <source>
        <dbReference type="Pfam" id="PF00171"/>
    </source>
</evidence>
<reference evidence="10" key="2">
    <citation type="journal article" date="2023" name="IMA Fungus">
        <title>Comparative genomic study of the Penicillium genus elucidates a diverse pangenome and 15 lateral gene transfer events.</title>
        <authorList>
            <person name="Petersen C."/>
            <person name="Sorensen T."/>
            <person name="Nielsen M.R."/>
            <person name="Sondergaard T.E."/>
            <person name="Sorensen J.L."/>
            <person name="Fitzpatrick D.A."/>
            <person name="Frisvad J.C."/>
            <person name="Nielsen K.L."/>
        </authorList>
    </citation>
    <scope>NUCLEOTIDE SEQUENCE</scope>
    <source>
        <strain evidence="10">IBT 29864</strain>
    </source>
</reference>
<evidence type="ECO:0000256" key="7">
    <source>
        <dbReference type="PROSITE-ProRule" id="PRU10007"/>
    </source>
</evidence>
<dbReference type="InterPro" id="IPR029510">
    <property type="entry name" value="Ald_DH_CS_GLU"/>
</dbReference>
<dbReference type="FunFam" id="3.40.309.10:FF:000004">
    <property type="entry name" value="Succinate-semialdehyde dehydrogenase I"/>
    <property type="match status" value="1"/>
</dbReference>
<organism evidence="10 11">
    <name type="scientific">Penicillium cataractarum</name>
    <dbReference type="NCBI Taxonomy" id="2100454"/>
    <lineage>
        <taxon>Eukaryota</taxon>
        <taxon>Fungi</taxon>
        <taxon>Dikarya</taxon>
        <taxon>Ascomycota</taxon>
        <taxon>Pezizomycotina</taxon>
        <taxon>Eurotiomycetes</taxon>
        <taxon>Eurotiomycetidae</taxon>
        <taxon>Eurotiales</taxon>
        <taxon>Aspergillaceae</taxon>
        <taxon>Penicillium</taxon>
    </lineage>
</organism>
<dbReference type="RefSeq" id="XP_056549355.1">
    <property type="nucleotide sequence ID" value="XM_056705457.1"/>
</dbReference>
<keyword evidence="3 8" id="KW-0560">Oxidoreductase</keyword>
<sequence length="536" mass="57485">MWRSWIAGGFSNSTKDNFYQTARRILSFPVLFPFAPSFTMAPSFSASLKDPSLFIEGSYIDGKVVASQSGQTFNVYNPATEAYIGSCPESTTGDINAAIEAASKAFPTWRAQSGRQRGRILRRLFELIVENKEDIGKIITAENGKAKGDAEGEALFSAGFFEWFSEEAPRIYGDIIPHSNPSSRTQVIKEPIGVCGLITPWNFPMAMGARKVAAALAAGCTVIMKSDGLTPFASNALAALAERAGVPKGVFNVVTALENTPSLGLTLCESDIVKKISFTGSTRVGKLLMQQSSSTLKKLSLELGGNAPFIVFDDADLETAVTAAVVSKFKVTGQTCVCANRFYIQEGIYEKFTQRFVEEMKKSQVGDGQNHSVSHGPLTNGIAKTQEHIQDALTKGATVLLGGNALPSIGKNFHELTILGNADDTIKSNSEETFGPVAAISKFRTEDEVVRRANSCDVGLASYLMTSDLGKAHRVSERLEFGMVGINTGVISDFAAPFGGVKHSGMGREGSKYGIDDYVNIKMIVTGGVNTSYANL</sequence>
<dbReference type="GeneID" id="81444636"/>
<evidence type="ECO:0000256" key="5">
    <source>
        <dbReference type="ARBA" id="ARBA00052698"/>
    </source>
</evidence>
<proteinExistence type="inferred from homology"/>
<dbReference type="PANTHER" id="PTHR43353">
    <property type="entry name" value="SUCCINATE-SEMIALDEHYDE DEHYDROGENASE, MITOCHONDRIAL"/>
    <property type="match status" value="1"/>
</dbReference>
<dbReference type="EC" id="1.2.1.16" evidence="6"/>
<dbReference type="Gene3D" id="3.40.605.10">
    <property type="entry name" value="Aldehyde Dehydrogenase, Chain A, domain 1"/>
    <property type="match status" value="1"/>
</dbReference>
<dbReference type="FunFam" id="3.40.605.10:FF:000005">
    <property type="entry name" value="Succinate-semialdehyde dehydrogenase I"/>
    <property type="match status" value="1"/>
</dbReference>
<gene>
    <name evidence="10" type="ORF">N7496_012544</name>
</gene>
<evidence type="ECO:0000256" key="3">
    <source>
        <dbReference type="ARBA" id="ARBA00023002"/>
    </source>
</evidence>
<evidence type="ECO:0000256" key="4">
    <source>
        <dbReference type="ARBA" id="ARBA00050387"/>
    </source>
</evidence>
<keyword evidence="11" id="KW-1185">Reference proteome</keyword>
<dbReference type="PROSITE" id="PS00687">
    <property type="entry name" value="ALDEHYDE_DEHYDR_GLU"/>
    <property type="match status" value="1"/>
</dbReference>
<dbReference type="GO" id="GO:0009450">
    <property type="term" value="P:gamma-aminobutyric acid catabolic process"/>
    <property type="evidence" value="ECO:0007669"/>
    <property type="project" value="TreeGrafter"/>
</dbReference>
<dbReference type="Proteomes" id="UP001147782">
    <property type="component" value="Unassembled WGS sequence"/>
</dbReference>
<evidence type="ECO:0000313" key="10">
    <source>
        <dbReference type="EMBL" id="KAJ5355332.1"/>
    </source>
</evidence>
<dbReference type="PANTHER" id="PTHR43353:SF11">
    <property type="entry name" value="SUCCINATE SEMIALDEHYDE DEHYDROGENASE (EUROFUNG)"/>
    <property type="match status" value="1"/>
</dbReference>
<dbReference type="CDD" id="cd07103">
    <property type="entry name" value="ALDH_F5_SSADH_GabD"/>
    <property type="match status" value="1"/>
</dbReference>
<evidence type="ECO:0000256" key="2">
    <source>
        <dbReference type="ARBA" id="ARBA00009986"/>
    </source>
</evidence>
<evidence type="ECO:0000256" key="1">
    <source>
        <dbReference type="ARBA" id="ARBA00005176"/>
    </source>
</evidence>
<feature type="domain" description="Aldehyde dehydrogenase" evidence="9">
    <location>
        <begin position="66"/>
        <end position="524"/>
    </location>
</feature>
<dbReference type="Pfam" id="PF00171">
    <property type="entry name" value="Aldedh"/>
    <property type="match status" value="1"/>
</dbReference>
<dbReference type="InterPro" id="IPR016161">
    <property type="entry name" value="Ald_DH/histidinol_DH"/>
</dbReference>